<comment type="similarity">
    <text evidence="1">Belongs to the short-chain fatty acyl-CoA assimilation regulator (ScfR) family.</text>
</comment>
<dbReference type="AlphaFoldDB" id="B0MQF4"/>
<dbReference type="Pfam" id="PF06114">
    <property type="entry name" value="Peptidase_M78"/>
    <property type="match status" value="1"/>
</dbReference>
<dbReference type="CDD" id="cd00093">
    <property type="entry name" value="HTH_XRE"/>
    <property type="match status" value="1"/>
</dbReference>
<dbReference type="InterPro" id="IPR010359">
    <property type="entry name" value="IrrE_HExxH"/>
</dbReference>
<organism evidence="3 4">
    <name type="scientific">[Eubacterium] siraeum DSM 15702</name>
    <dbReference type="NCBI Taxonomy" id="428128"/>
    <lineage>
        <taxon>Bacteria</taxon>
        <taxon>Bacillati</taxon>
        <taxon>Bacillota</taxon>
        <taxon>Clostridia</taxon>
        <taxon>Eubacteriales</taxon>
        <taxon>Oscillospiraceae</taxon>
        <taxon>Oscillospiraceae incertae sedis</taxon>
    </lineage>
</organism>
<dbReference type="SMART" id="SM00530">
    <property type="entry name" value="HTH_XRE"/>
    <property type="match status" value="1"/>
</dbReference>
<dbReference type="PROSITE" id="PS50943">
    <property type="entry name" value="HTH_CROC1"/>
    <property type="match status" value="1"/>
</dbReference>
<comment type="caution">
    <text evidence="3">The sequence shown here is derived from an EMBL/GenBank/DDBJ whole genome shotgun (WGS) entry which is preliminary data.</text>
</comment>
<keyword evidence="4" id="KW-1185">Reference proteome</keyword>
<dbReference type="SUPFAM" id="SSF47413">
    <property type="entry name" value="lambda repressor-like DNA-binding domains"/>
    <property type="match status" value="1"/>
</dbReference>
<dbReference type="InterPro" id="IPR010982">
    <property type="entry name" value="Lambda_DNA-bd_dom_sf"/>
</dbReference>
<protein>
    <submittedName>
        <fullName evidence="3">DNA-binding helix-turn-helix protein</fullName>
    </submittedName>
</protein>
<evidence type="ECO:0000256" key="1">
    <source>
        <dbReference type="ARBA" id="ARBA00007227"/>
    </source>
</evidence>
<dbReference type="Gene3D" id="1.10.260.40">
    <property type="entry name" value="lambda repressor-like DNA-binding domains"/>
    <property type="match status" value="1"/>
</dbReference>
<accession>B0MQF4</accession>
<dbReference type="InterPro" id="IPR001387">
    <property type="entry name" value="Cro/C1-type_HTH"/>
</dbReference>
<dbReference type="GO" id="GO:0003677">
    <property type="term" value="F:DNA binding"/>
    <property type="evidence" value="ECO:0007669"/>
    <property type="project" value="UniProtKB-KW"/>
</dbReference>
<dbReference type="InterPro" id="IPR052345">
    <property type="entry name" value="Rad_response_metalloprotease"/>
</dbReference>
<reference evidence="3" key="2">
    <citation type="submission" date="2014-06" db="EMBL/GenBank/DDBJ databases">
        <title>Draft genome sequence of Eubacterium siraeum (DSM 15702).</title>
        <authorList>
            <person name="Sudarsanam P."/>
            <person name="Ley R."/>
            <person name="Guruge J."/>
            <person name="Turnbaugh P.J."/>
            <person name="Mahowald M."/>
            <person name="Liep D."/>
            <person name="Gordon J."/>
        </authorList>
    </citation>
    <scope>NUCLEOTIDE SEQUENCE</scope>
    <source>
        <strain evidence="3">DSM 15702</strain>
    </source>
</reference>
<feature type="domain" description="HTH cro/C1-type" evidence="2">
    <location>
        <begin position="12"/>
        <end position="67"/>
    </location>
</feature>
<sequence>MKDLKSFNGKRLKTARTLKGMSISELAEALDLQRQTVSMYESGKISNPDFPKVQRMSQLLNFPIDFFLGSDTELVKAAPSTYFRSLLTTNKKYRYEQEIKISFVTTIYAYLTEYVTFPHVNLPDVCDTDNIEDIAIKLRECWNLGYGPIDNLIFYAEKNGIILTSVETSTNDIDAFSQKIYINDEERYIVALSKNKSTAARLHFDVAHELGHIMLHDWEDDIENISPSEFRDREQQANDFASAFLLPKETFIKEVGAYADKLNYYIELKKKWKVSIAAMIRRAKNLKLISYDKYQALMRQMQKMGIRKCEPLDDILVTAQPSLLKTAVEMLINDNVLTAKEILQELSDEYNLSLYSDDIETLIGLNKGTLKTCNVTPIHLLALK</sequence>
<keyword evidence="3" id="KW-0238">DNA-binding</keyword>
<reference evidence="3" key="1">
    <citation type="submission" date="2007-10" db="EMBL/GenBank/DDBJ databases">
        <authorList>
            <person name="Fulton L."/>
            <person name="Clifton S."/>
            <person name="Fulton B."/>
            <person name="Xu J."/>
            <person name="Minx P."/>
            <person name="Pepin K.H."/>
            <person name="Johnson M."/>
            <person name="Thiruvilangam P."/>
            <person name="Bhonagiri V."/>
            <person name="Nash W.E."/>
            <person name="Mardis E.R."/>
            <person name="Wilson R.K."/>
        </authorList>
    </citation>
    <scope>NUCLEOTIDE SEQUENCE [LARGE SCALE GENOMIC DNA]</scope>
    <source>
        <strain evidence="3">DSM 15702</strain>
    </source>
</reference>
<dbReference type="Proteomes" id="UP000005326">
    <property type="component" value="Unassembled WGS sequence"/>
</dbReference>
<dbReference type="EMBL" id="ABCA03000051">
    <property type="protein sequence ID" value="EDS00133.1"/>
    <property type="molecule type" value="Genomic_DNA"/>
</dbReference>
<dbReference type="PANTHER" id="PTHR43236">
    <property type="entry name" value="ANTITOXIN HIGA1"/>
    <property type="match status" value="1"/>
</dbReference>
<evidence type="ECO:0000313" key="4">
    <source>
        <dbReference type="Proteomes" id="UP000005326"/>
    </source>
</evidence>
<proteinExistence type="inferred from homology"/>
<dbReference type="PANTHER" id="PTHR43236:SF1">
    <property type="entry name" value="BLL7220 PROTEIN"/>
    <property type="match status" value="1"/>
</dbReference>
<dbReference type="Gene3D" id="1.10.10.2910">
    <property type="match status" value="1"/>
</dbReference>
<gene>
    <name evidence="3" type="ORF">EUBSIR_02070</name>
</gene>
<evidence type="ECO:0000313" key="3">
    <source>
        <dbReference type="EMBL" id="EDS00133.1"/>
    </source>
</evidence>
<name>B0MQF4_9FIRM</name>
<dbReference type="Pfam" id="PF01381">
    <property type="entry name" value="HTH_3"/>
    <property type="match status" value="1"/>
</dbReference>
<evidence type="ECO:0000259" key="2">
    <source>
        <dbReference type="PROSITE" id="PS50943"/>
    </source>
</evidence>